<evidence type="ECO:0000259" key="2">
    <source>
        <dbReference type="SMART" id="SM00849"/>
    </source>
</evidence>
<dbReference type="GO" id="GO:0050313">
    <property type="term" value="F:sulfur dioxygenase activity"/>
    <property type="evidence" value="ECO:0007669"/>
    <property type="project" value="InterPro"/>
</dbReference>
<dbReference type="PANTHER" id="PTHR43084">
    <property type="entry name" value="PERSULFIDE DIOXYGENASE ETHE1"/>
    <property type="match status" value="1"/>
</dbReference>
<dbReference type="SMART" id="SM00849">
    <property type="entry name" value="Lactamase_B"/>
    <property type="match status" value="1"/>
</dbReference>
<accession>A0A9D7E6U7</accession>
<dbReference type="Proteomes" id="UP000807785">
    <property type="component" value="Unassembled WGS sequence"/>
</dbReference>
<gene>
    <name evidence="3" type="ORF">IPH26_18215</name>
</gene>
<evidence type="ECO:0000313" key="4">
    <source>
        <dbReference type="Proteomes" id="UP000807785"/>
    </source>
</evidence>
<dbReference type="Pfam" id="PF00753">
    <property type="entry name" value="Lactamase_B"/>
    <property type="match status" value="1"/>
</dbReference>
<sequence length="286" mass="31617">MQNPVIQSFFDPGTFTVSHVVSDPTTRQAAIIDSVLDFDPKAGRTSYASADRIIGYVRQGGMKIEWLLETHAHADHLSAAPYLKEKLGGNTGIGIHIREVQSVFKKVFNAKDMNTEGVEFDKLFDDDELFRIGELEVRVLHTPGHTPACLTYVIGRDAFVGDTLFMPDYGTARCDFPGGDSATLYRSIRKVLALSPDTRLHLCHDYPPDDRPPHWVTTVAATRANNIHVRDGVSEAEFVALRTARDKTLGMPTLILPAVQVNVRAGRLPPPEDNGVSYLKIPLNLL</sequence>
<dbReference type="InterPro" id="IPR036866">
    <property type="entry name" value="RibonucZ/Hydroxyglut_hydro"/>
</dbReference>
<name>A0A9D7E6U7_9PROT</name>
<dbReference type="InterPro" id="IPR044528">
    <property type="entry name" value="POD-like_MBL-fold"/>
</dbReference>
<dbReference type="InterPro" id="IPR001279">
    <property type="entry name" value="Metallo-B-lactamas"/>
</dbReference>
<keyword evidence="1" id="KW-0479">Metal-binding</keyword>
<dbReference type="InterPro" id="IPR051682">
    <property type="entry name" value="Mito_Persulfide_Diox"/>
</dbReference>
<proteinExistence type="predicted"/>
<dbReference type="Gene3D" id="3.60.15.10">
    <property type="entry name" value="Ribonuclease Z/Hydroxyacylglutathione hydrolase-like"/>
    <property type="match status" value="1"/>
</dbReference>
<feature type="domain" description="Metallo-beta-lactamase" evidence="2">
    <location>
        <begin position="15"/>
        <end position="204"/>
    </location>
</feature>
<evidence type="ECO:0000256" key="1">
    <source>
        <dbReference type="ARBA" id="ARBA00022723"/>
    </source>
</evidence>
<reference evidence="3" key="1">
    <citation type="submission" date="2020-10" db="EMBL/GenBank/DDBJ databases">
        <title>Connecting structure to function with the recovery of over 1000 high-quality activated sludge metagenome-assembled genomes encoding full-length rRNA genes using long-read sequencing.</title>
        <authorList>
            <person name="Singleton C.M."/>
            <person name="Petriglieri F."/>
            <person name="Kristensen J.M."/>
            <person name="Kirkegaard R.H."/>
            <person name="Michaelsen T.Y."/>
            <person name="Andersen M.H."/>
            <person name="Karst S.M."/>
            <person name="Dueholm M.S."/>
            <person name="Nielsen P.H."/>
            <person name="Albertsen M."/>
        </authorList>
    </citation>
    <scope>NUCLEOTIDE SEQUENCE</scope>
    <source>
        <strain evidence="3">Bjer_18-Q3-R1-45_BAT3C.347</strain>
    </source>
</reference>
<comment type="caution">
    <text evidence="3">The sequence shown here is derived from an EMBL/GenBank/DDBJ whole genome shotgun (WGS) entry which is preliminary data.</text>
</comment>
<evidence type="ECO:0000313" key="3">
    <source>
        <dbReference type="EMBL" id="MBK6974781.1"/>
    </source>
</evidence>
<dbReference type="GO" id="GO:0070813">
    <property type="term" value="P:hydrogen sulfide metabolic process"/>
    <property type="evidence" value="ECO:0007669"/>
    <property type="project" value="TreeGrafter"/>
</dbReference>
<dbReference type="EMBL" id="JADJEV010000004">
    <property type="protein sequence ID" value="MBK6974781.1"/>
    <property type="molecule type" value="Genomic_DNA"/>
</dbReference>
<dbReference type="PANTHER" id="PTHR43084:SF1">
    <property type="entry name" value="PERSULFIDE DIOXYGENASE ETHE1, MITOCHONDRIAL"/>
    <property type="match status" value="1"/>
</dbReference>
<dbReference type="SUPFAM" id="SSF56281">
    <property type="entry name" value="Metallo-hydrolase/oxidoreductase"/>
    <property type="match status" value="1"/>
</dbReference>
<dbReference type="GO" id="GO:0046872">
    <property type="term" value="F:metal ion binding"/>
    <property type="evidence" value="ECO:0007669"/>
    <property type="project" value="UniProtKB-KW"/>
</dbReference>
<organism evidence="3 4">
    <name type="scientific">Candidatus Methylophosphatis roskildensis</name>
    <dbReference type="NCBI Taxonomy" id="2899263"/>
    <lineage>
        <taxon>Bacteria</taxon>
        <taxon>Pseudomonadati</taxon>
        <taxon>Pseudomonadota</taxon>
        <taxon>Betaproteobacteria</taxon>
        <taxon>Nitrosomonadales</taxon>
        <taxon>Sterolibacteriaceae</taxon>
        <taxon>Candidatus Methylophosphatis</taxon>
    </lineage>
</organism>
<dbReference type="AlphaFoldDB" id="A0A9D7E6U7"/>
<dbReference type="GO" id="GO:0006749">
    <property type="term" value="P:glutathione metabolic process"/>
    <property type="evidence" value="ECO:0007669"/>
    <property type="project" value="InterPro"/>
</dbReference>
<dbReference type="CDD" id="cd07724">
    <property type="entry name" value="POD-like_MBL-fold"/>
    <property type="match status" value="1"/>
</dbReference>
<protein>
    <submittedName>
        <fullName evidence="3">MBL fold metallo-hydrolase</fullName>
    </submittedName>
</protein>